<dbReference type="InterPro" id="IPR016032">
    <property type="entry name" value="Sig_transdc_resp-reg_C-effctor"/>
</dbReference>
<dbReference type="SUPFAM" id="SSF55785">
    <property type="entry name" value="PYP-like sensor domain (PAS domain)"/>
    <property type="match status" value="1"/>
</dbReference>
<dbReference type="PANTHER" id="PTHR44688">
    <property type="entry name" value="DNA-BINDING TRANSCRIPTIONAL ACTIVATOR DEVR_DOSR"/>
    <property type="match status" value="1"/>
</dbReference>
<dbReference type="Gene3D" id="3.30.450.20">
    <property type="entry name" value="PAS domain"/>
    <property type="match status" value="1"/>
</dbReference>
<dbReference type="CDD" id="cd00130">
    <property type="entry name" value="PAS"/>
    <property type="match status" value="1"/>
</dbReference>
<evidence type="ECO:0000313" key="8">
    <source>
        <dbReference type="Proteomes" id="UP000536179"/>
    </source>
</evidence>
<feature type="domain" description="PAS" evidence="5">
    <location>
        <begin position="42"/>
        <end position="113"/>
    </location>
</feature>
<dbReference type="SMART" id="SM00091">
    <property type="entry name" value="PAS"/>
    <property type="match status" value="1"/>
</dbReference>
<dbReference type="CDD" id="cd06170">
    <property type="entry name" value="LuxR_C_like"/>
    <property type="match status" value="1"/>
</dbReference>
<feature type="domain" description="HTH luxR-type" evidence="4">
    <location>
        <begin position="170"/>
        <end position="235"/>
    </location>
</feature>
<keyword evidence="3" id="KW-0804">Transcription</keyword>
<dbReference type="InterPro" id="IPR000792">
    <property type="entry name" value="Tscrpt_reg_LuxR_C"/>
</dbReference>
<accession>A0A7W5H5S7</accession>
<dbReference type="InterPro" id="IPR036388">
    <property type="entry name" value="WH-like_DNA-bd_sf"/>
</dbReference>
<dbReference type="RefSeq" id="WP_246419451.1">
    <property type="nucleotide sequence ID" value="NZ_JACHXU010000006.1"/>
</dbReference>
<dbReference type="PROSITE" id="PS50112">
    <property type="entry name" value="PAS"/>
    <property type="match status" value="1"/>
</dbReference>
<dbReference type="GO" id="GO:0003677">
    <property type="term" value="F:DNA binding"/>
    <property type="evidence" value="ECO:0007669"/>
    <property type="project" value="UniProtKB-KW"/>
</dbReference>
<dbReference type="PANTHER" id="PTHR44688:SF16">
    <property type="entry name" value="DNA-BINDING TRANSCRIPTIONAL ACTIVATOR DEVR_DOSR"/>
    <property type="match status" value="1"/>
</dbReference>
<name>A0A7W5H5S7_9BACT</name>
<dbReference type="SMART" id="SM00421">
    <property type="entry name" value="HTH_LUXR"/>
    <property type="match status" value="1"/>
</dbReference>
<feature type="domain" description="PAC" evidence="6">
    <location>
        <begin position="114"/>
        <end position="166"/>
    </location>
</feature>
<dbReference type="AlphaFoldDB" id="A0A7W5H5S7"/>
<protein>
    <submittedName>
        <fullName evidence="7">PAS domain S-box-containing protein</fullName>
    </submittedName>
</protein>
<dbReference type="InterPro" id="IPR000700">
    <property type="entry name" value="PAS-assoc_C"/>
</dbReference>
<keyword evidence="1" id="KW-0805">Transcription regulation</keyword>
<dbReference type="PRINTS" id="PR00038">
    <property type="entry name" value="HTHLUXR"/>
</dbReference>
<comment type="caution">
    <text evidence="7">The sequence shown here is derived from an EMBL/GenBank/DDBJ whole genome shotgun (WGS) entry which is preliminary data.</text>
</comment>
<dbReference type="PROSITE" id="PS50113">
    <property type="entry name" value="PAC"/>
    <property type="match status" value="1"/>
</dbReference>
<dbReference type="NCBIfam" id="TIGR00229">
    <property type="entry name" value="sensory_box"/>
    <property type="match status" value="1"/>
</dbReference>
<dbReference type="Gene3D" id="1.10.10.10">
    <property type="entry name" value="Winged helix-like DNA-binding domain superfamily/Winged helix DNA-binding domain"/>
    <property type="match status" value="1"/>
</dbReference>
<dbReference type="SUPFAM" id="SSF46894">
    <property type="entry name" value="C-terminal effector domain of the bipartite response regulators"/>
    <property type="match status" value="1"/>
</dbReference>
<dbReference type="Pfam" id="PF13426">
    <property type="entry name" value="PAS_9"/>
    <property type="match status" value="1"/>
</dbReference>
<evidence type="ECO:0000256" key="3">
    <source>
        <dbReference type="ARBA" id="ARBA00023163"/>
    </source>
</evidence>
<evidence type="ECO:0000256" key="2">
    <source>
        <dbReference type="ARBA" id="ARBA00023125"/>
    </source>
</evidence>
<organism evidence="7 8">
    <name type="scientific">Aporhodopirellula rubra</name>
    <dbReference type="NCBI Taxonomy" id="980271"/>
    <lineage>
        <taxon>Bacteria</taxon>
        <taxon>Pseudomonadati</taxon>
        <taxon>Planctomycetota</taxon>
        <taxon>Planctomycetia</taxon>
        <taxon>Pirellulales</taxon>
        <taxon>Pirellulaceae</taxon>
        <taxon>Aporhodopirellula</taxon>
    </lineage>
</organism>
<gene>
    <name evidence="7" type="ORF">FHS27_002352</name>
</gene>
<reference evidence="7 8" key="1">
    <citation type="submission" date="2020-08" db="EMBL/GenBank/DDBJ databases">
        <title>Genomic Encyclopedia of Type Strains, Phase III (KMG-III): the genomes of soil and plant-associated and newly described type strains.</title>
        <authorList>
            <person name="Whitman W."/>
        </authorList>
    </citation>
    <scope>NUCLEOTIDE SEQUENCE [LARGE SCALE GENOMIC DNA]</scope>
    <source>
        <strain evidence="7 8">CECT 8075</strain>
    </source>
</reference>
<dbReference type="GO" id="GO:0006355">
    <property type="term" value="P:regulation of DNA-templated transcription"/>
    <property type="evidence" value="ECO:0007669"/>
    <property type="project" value="InterPro"/>
</dbReference>
<evidence type="ECO:0000259" key="6">
    <source>
        <dbReference type="PROSITE" id="PS50113"/>
    </source>
</evidence>
<dbReference type="PROSITE" id="PS50043">
    <property type="entry name" value="HTH_LUXR_2"/>
    <property type="match status" value="1"/>
</dbReference>
<keyword evidence="2" id="KW-0238">DNA-binding</keyword>
<evidence type="ECO:0000256" key="1">
    <source>
        <dbReference type="ARBA" id="ARBA00023015"/>
    </source>
</evidence>
<proteinExistence type="predicted"/>
<dbReference type="InterPro" id="IPR000014">
    <property type="entry name" value="PAS"/>
</dbReference>
<evidence type="ECO:0000259" key="4">
    <source>
        <dbReference type="PROSITE" id="PS50043"/>
    </source>
</evidence>
<dbReference type="Proteomes" id="UP000536179">
    <property type="component" value="Unassembled WGS sequence"/>
</dbReference>
<dbReference type="Pfam" id="PF00196">
    <property type="entry name" value="GerE"/>
    <property type="match status" value="1"/>
</dbReference>
<keyword evidence="8" id="KW-1185">Reference proteome</keyword>
<sequence>MGPIRTFLSRIYATKKRGKLTWNGTTQDISEREQIHTALQESKRKYREIVESAADAICVVSPTFFILDINEPAAKMLGYEAHELIGTSILELKDAESLKKASRTSDQRNLKVARVYETNFRRRDGKEIWVIISACPLLDENGDLVSTKGTMIEITHRKQIEKVARDAAISKAKLEMLSTRERFVLSHVVAGSKNREIAMKLDISEKTVERHRASLMKKLKAKSVVDLVRISVIAEAGDSESSP</sequence>
<evidence type="ECO:0000313" key="7">
    <source>
        <dbReference type="EMBL" id="MBB3206543.1"/>
    </source>
</evidence>
<dbReference type="EMBL" id="JACHXU010000006">
    <property type="protein sequence ID" value="MBB3206543.1"/>
    <property type="molecule type" value="Genomic_DNA"/>
</dbReference>
<dbReference type="PROSITE" id="PS00622">
    <property type="entry name" value="HTH_LUXR_1"/>
    <property type="match status" value="1"/>
</dbReference>
<evidence type="ECO:0000259" key="5">
    <source>
        <dbReference type="PROSITE" id="PS50112"/>
    </source>
</evidence>
<dbReference type="InterPro" id="IPR035965">
    <property type="entry name" value="PAS-like_dom_sf"/>
</dbReference>